<name>A0A420EGW4_9ALTE</name>
<dbReference type="OrthoDB" id="5295456at2"/>
<dbReference type="SMART" id="SM00347">
    <property type="entry name" value="HTH_MARR"/>
    <property type="match status" value="1"/>
</dbReference>
<reference evidence="2 3" key="1">
    <citation type="submission" date="2018-09" db="EMBL/GenBank/DDBJ databases">
        <authorList>
            <person name="Wang Z."/>
        </authorList>
    </citation>
    <scope>NUCLEOTIDE SEQUENCE [LARGE SCALE GENOMIC DNA]</scope>
    <source>
        <strain evidence="2 3">ALS 81</strain>
    </source>
</reference>
<dbReference type="Pfam" id="PF01047">
    <property type="entry name" value="MarR"/>
    <property type="match status" value="1"/>
</dbReference>
<dbReference type="InterPro" id="IPR039422">
    <property type="entry name" value="MarR/SlyA-like"/>
</dbReference>
<organism evidence="2 3">
    <name type="scientific">Alginatibacterium sediminis</name>
    <dbReference type="NCBI Taxonomy" id="2164068"/>
    <lineage>
        <taxon>Bacteria</taxon>
        <taxon>Pseudomonadati</taxon>
        <taxon>Pseudomonadota</taxon>
        <taxon>Gammaproteobacteria</taxon>
        <taxon>Alteromonadales</taxon>
        <taxon>Alteromonadaceae</taxon>
        <taxon>Alginatibacterium</taxon>
    </lineage>
</organism>
<dbReference type="InterPro" id="IPR000835">
    <property type="entry name" value="HTH_MarR-typ"/>
</dbReference>
<protein>
    <submittedName>
        <fullName evidence="2">MarR family transcriptional regulator</fullName>
    </submittedName>
</protein>
<dbReference type="EMBL" id="RAQO01000004">
    <property type="protein sequence ID" value="RKF19904.1"/>
    <property type="molecule type" value="Genomic_DNA"/>
</dbReference>
<evidence type="ECO:0000259" key="1">
    <source>
        <dbReference type="PROSITE" id="PS50995"/>
    </source>
</evidence>
<accession>A0A420EGW4</accession>
<sequence>MTPTNLMKLALDQQLMASLFSRKLDNNLSVHGISFTEFQIMDQLAKVHPQATSRILLAQSIALSASGITRLLAPMEKNNLIDKTSNPRDARQSLVVLSETGLEVYGQARTTVEFCCEEAYGLLSREQLVSLSGIGQLVKV</sequence>
<dbReference type="Proteomes" id="UP000286482">
    <property type="component" value="Unassembled WGS sequence"/>
</dbReference>
<dbReference type="InterPro" id="IPR036390">
    <property type="entry name" value="WH_DNA-bd_sf"/>
</dbReference>
<dbReference type="InterPro" id="IPR036388">
    <property type="entry name" value="WH-like_DNA-bd_sf"/>
</dbReference>
<keyword evidence="3" id="KW-1185">Reference proteome</keyword>
<feature type="domain" description="HTH marR-type" evidence="1">
    <location>
        <begin position="1"/>
        <end position="140"/>
    </location>
</feature>
<dbReference type="PROSITE" id="PS50995">
    <property type="entry name" value="HTH_MARR_2"/>
    <property type="match status" value="1"/>
</dbReference>
<dbReference type="PANTHER" id="PTHR33164">
    <property type="entry name" value="TRANSCRIPTIONAL REGULATOR, MARR FAMILY"/>
    <property type="match status" value="1"/>
</dbReference>
<proteinExistence type="predicted"/>
<dbReference type="AlphaFoldDB" id="A0A420EGW4"/>
<dbReference type="Gene3D" id="1.10.10.10">
    <property type="entry name" value="Winged helix-like DNA-binding domain superfamily/Winged helix DNA-binding domain"/>
    <property type="match status" value="1"/>
</dbReference>
<dbReference type="SUPFAM" id="SSF46785">
    <property type="entry name" value="Winged helix' DNA-binding domain"/>
    <property type="match status" value="1"/>
</dbReference>
<evidence type="ECO:0000313" key="3">
    <source>
        <dbReference type="Proteomes" id="UP000286482"/>
    </source>
</evidence>
<dbReference type="GO" id="GO:0006950">
    <property type="term" value="P:response to stress"/>
    <property type="evidence" value="ECO:0007669"/>
    <property type="project" value="TreeGrafter"/>
</dbReference>
<dbReference type="RefSeq" id="WP_120353908.1">
    <property type="nucleotide sequence ID" value="NZ_RAQO01000004.1"/>
</dbReference>
<comment type="caution">
    <text evidence="2">The sequence shown here is derived from an EMBL/GenBank/DDBJ whole genome shotgun (WGS) entry which is preliminary data.</text>
</comment>
<dbReference type="PANTHER" id="PTHR33164:SF43">
    <property type="entry name" value="HTH-TYPE TRANSCRIPTIONAL REPRESSOR YETL"/>
    <property type="match status" value="1"/>
</dbReference>
<gene>
    <name evidence="2" type="ORF">DBZ36_05445</name>
</gene>
<evidence type="ECO:0000313" key="2">
    <source>
        <dbReference type="EMBL" id="RKF19904.1"/>
    </source>
</evidence>
<dbReference type="GO" id="GO:0003700">
    <property type="term" value="F:DNA-binding transcription factor activity"/>
    <property type="evidence" value="ECO:0007669"/>
    <property type="project" value="InterPro"/>
</dbReference>